<dbReference type="AlphaFoldDB" id="V5C752"/>
<keyword evidence="10" id="KW-1185">Reference proteome</keyword>
<dbReference type="RefSeq" id="WP_023494355.1">
    <property type="nucleotide sequence ID" value="NZ_AYLO01000051.1"/>
</dbReference>
<keyword evidence="2 7" id="KW-0812">Transmembrane</keyword>
<evidence type="ECO:0000256" key="6">
    <source>
        <dbReference type="ARBA" id="ARBA00038105"/>
    </source>
</evidence>
<dbReference type="STRING" id="1116472.MGMO_53c00170"/>
<dbReference type="PRINTS" id="PR00625">
    <property type="entry name" value="JDOMAIN"/>
</dbReference>
<dbReference type="EMBL" id="AYLO01000051">
    <property type="protein sequence ID" value="ESS72558.1"/>
    <property type="molecule type" value="Genomic_DNA"/>
</dbReference>
<comment type="subcellular location">
    <subcellularLocation>
        <location evidence="1">Membrane</location>
        <topology evidence="1">Single-pass membrane protein</topology>
    </subcellularLocation>
</comment>
<keyword evidence="5" id="KW-0143">Chaperone</keyword>
<name>V5C752_9GAMM</name>
<proteinExistence type="inferred from homology"/>
<evidence type="ECO:0000256" key="7">
    <source>
        <dbReference type="SAM" id="Phobius"/>
    </source>
</evidence>
<dbReference type="InterPro" id="IPR001623">
    <property type="entry name" value="DnaJ_domain"/>
</dbReference>
<feature type="domain" description="J" evidence="8">
    <location>
        <begin position="115"/>
        <end position="166"/>
    </location>
</feature>
<dbReference type="Proteomes" id="UP000017842">
    <property type="component" value="Unassembled WGS sequence"/>
</dbReference>
<reference evidence="9 10" key="1">
    <citation type="journal article" date="2013" name="Genome Announc.">
        <title>Draft Genome Sequence of the Methanotrophic Gammaproteobacterium Methyloglobulus morosus DSM 22980 Strain KoM1.</title>
        <authorList>
            <person name="Poehlein A."/>
            <person name="Deutzmann J.S."/>
            <person name="Daniel R."/>
            <person name="Simeonova D.D."/>
        </authorList>
    </citation>
    <scope>NUCLEOTIDE SEQUENCE [LARGE SCALE GENOMIC DNA]</scope>
    <source>
        <strain evidence="9 10">KoM1</strain>
    </source>
</reference>
<accession>V5C752</accession>
<evidence type="ECO:0000256" key="5">
    <source>
        <dbReference type="ARBA" id="ARBA00023186"/>
    </source>
</evidence>
<dbReference type="InterPro" id="IPR036869">
    <property type="entry name" value="J_dom_sf"/>
</dbReference>
<protein>
    <submittedName>
        <fullName evidence="9">Heat shock protein DnaJ domain-containing protein</fullName>
    </submittedName>
</protein>
<evidence type="ECO:0000313" key="9">
    <source>
        <dbReference type="EMBL" id="ESS72558.1"/>
    </source>
</evidence>
<dbReference type="OrthoDB" id="9811070at2"/>
<keyword evidence="4 7" id="KW-0472">Membrane</keyword>
<evidence type="ECO:0000256" key="1">
    <source>
        <dbReference type="ARBA" id="ARBA00004167"/>
    </source>
</evidence>
<sequence>MIRIYLALLLVILAYYVLRAFQKAPPGKVARMLKVFFYVLLAAVFIVLAATGHLNGLFALLGILAAFVVRMLPVLMRYAPYLHRIWLDYVNAKNYSAGRQSGSPGTPKTSMDKAEAYEVLGLKPGASEQDIIAAHRKLMQKIHPDRGGSDYLAAKINLAKKTLLNK</sequence>
<dbReference type="eggNOG" id="COG2214">
    <property type="taxonomic scope" value="Bacteria"/>
</dbReference>
<dbReference type="GO" id="GO:0016020">
    <property type="term" value="C:membrane"/>
    <property type="evidence" value="ECO:0007669"/>
    <property type="project" value="UniProtKB-SubCell"/>
</dbReference>
<dbReference type="SUPFAM" id="SSF46565">
    <property type="entry name" value="Chaperone J-domain"/>
    <property type="match status" value="1"/>
</dbReference>
<feature type="transmembrane region" description="Helical" evidence="7">
    <location>
        <begin position="35"/>
        <end position="68"/>
    </location>
</feature>
<dbReference type="Gene3D" id="1.10.287.110">
    <property type="entry name" value="DnaJ domain"/>
    <property type="match status" value="1"/>
</dbReference>
<dbReference type="CDD" id="cd06257">
    <property type="entry name" value="DnaJ"/>
    <property type="match status" value="1"/>
</dbReference>
<organism evidence="9 10">
    <name type="scientific">Methyloglobulus morosus KoM1</name>
    <dbReference type="NCBI Taxonomy" id="1116472"/>
    <lineage>
        <taxon>Bacteria</taxon>
        <taxon>Pseudomonadati</taxon>
        <taxon>Pseudomonadota</taxon>
        <taxon>Gammaproteobacteria</taxon>
        <taxon>Methylococcales</taxon>
        <taxon>Methylococcaceae</taxon>
        <taxon>Methyloglobulus</taxon>
    </lineage>
</organism>
<comment type="similarity">
    <text evidence="6">Belongs to the TIM14 family.</text>
</comment>
<keyword evidence="9" id="KW-0346">Stress response</keyword>
<dbReference type="PANTHER" id="PTHR12763:SF28">
    <property type="entry name" value="GEO10507P1-RELATED"/>
    <property type="match status" value="1"/>
</dbReference>
<comment type="caution">
    <text evidence="9">The sequence shown here is derived from an EMBL/GenBank/DDBJ whole genome shotgun (WGS) entry which is preliminary data.</text>
</comment>
<evidence type="ECO:0000313" key="10">
    <source>
        <dbReference type="Proteomes" id="UP000017842"/>
    </source>
</evidence>
<gene>
    <name evidence="9" type="ORF">MGMO_53c00170</name>
</gene>
<evidence type="ECO:0000259" key="8">
    <source>
        <dbReference type="PROSITE" id="PS50076"/>
    </source>
</evidence>
<dbReference type="Pfam" id="PF00226">
    <property type="entry name" value="DnaJ"/>
    <property type="match status" value="1"/>
</dbReference>
<evidence type="ECO:0000256" key="4">
    <source>
        <dbReference type="ARBA" id="ARBA00023136"/>
    </source>
</evidence>
<dbReference type="SMART" id="SM00271">
    <property type="entry name" value="DnaJ"/>
    <property type="match status" value="1"/>
</dbReference>
<dbReference type="PROSITE" id="PS50076">
    <property type="entry name" value="DNAJ_2"/>
    <property type="match status" value="1"/>
</dbReference>
<evidence type="ECO:0000256" key="2">
    <source>
        <dbReference type="ARBA" id="ARBA00022692"/>
    </source>
</evidence>
<dbReference type="PANTHER" id="PTHR12763">
    <property type="match status" value="1"/>
</dbReference>
<keyword evidence="3 7" id="KW-1133">Transmembrane helix</keyword>
<dbReference type="PATRIC" id="fig|1116472.3.peg.1555"/>
<evidence type="ECO:0000256" key="3">
    <source>
        <dbReference type="ARBA" id="ARBA00022989"/>
    </source>
</evidence>